<evidence type="ECO:0000259" key="3">
    <source>
        <dbReference type="PROSITE" id="PS01124"/>
    </source>
</evidence>
<protein>
    <submittedName>
        <fullName evidence="4">AraC family transcriptional regulator</fullName>
    </submittedName>
</protein>
<dbReference type="RefSeq" id="WP_167140666.1">
    <property type="nucleotide sequence ID" value="NZ_JBGMNH010000001.1"/>
</dbReference>
<dbReference type="SUPFAM" id="SSF46689">
    <property type="entry name" value="Homeodomain-like"/>
    <property type="match status" value="2"/>
</dbReference>
<comment type="caution">
    <text evidence="4">The sequence shown here is derived from an EMBL/GenBank/DDBJ whole genome shotgun (WGS) entry which is preliminary data.</text>
</comment>
<keyword evidence="5" id="KW-1185">Reference proteome</keyword>
<dbReference type="Pfam" id="PF12833">
    <property type="entry name" value="HTH_18"/>
    <property type="match status" value="1"/>
</dbReference>
<dbReference type="Proteomes" id="UP000780690">
    <property type="component" value="Unassembled WGS sequence"/>
</dbReference>
<keyword evidence="2" id="KW-0804">Transcription</keyword>
<feature type="domain" description="HTH araC/xylS-type" evidence="3">
    <location>
        <begin position="194"/>
        <end position="292"/>
    </location>
</feature>
<evidence type="ECO:0000256" key="1">
    <source>
        <dbReference type="ARBA" id="ARBA00023015"/>
    </source>
</evidence>
<dbReference type="PANTHER" id="PTHR43436">
    <property type="entry name" value="ARAC-FAMILY TRANSCRIPTIONAL REGULATOR"/>
    <property type="match status" value="1"/>
</dbReference>
<accession>A0ABX0R439</accession>
<dbReference type="InterPro" id="IPR009057">
    <property type="entry name" value="Homeodomain-like_sf"/>
</dbReference>
<reference evidence="4 5" key="1">
    <citation type="journal article" date="2019" name="bioRxiv">
        <title>Bacteria contribute to plant secondary compound degradation in a generalist herbivore system.</title>
        <authorList>
            <person name="Francoeur C.B."/>
            <person name="Khadempour L."/>
            <person name="Moreira-Soto R.D."/>
            <person name="Gotting K."/>
            <person name="Book A.J."/>
            <person name="Pinto-Tomas A.A."/>
            <person name="Keefover-Ring K."/>
            <person name="Currie C.R."/>
        </authorList>
    </citation>
    <scope>NUCLEOTIDE SEQUENCE [LARGE SCALE GENOMIC DNA]</scope>
    <source>
        <strain evidence="4 5">Acro-805</strain>
    </source>
</reference>
<name>A0ABX0R439_9GAMM</name>
<keyword evidence="1" id="KW-0805">Transcription regulation</keyword>
<proteinExistence type="predicted"/>
<gene>
    <name evidence="4" type="ORF">F3J38_17890</name>
</gene>
<evidence type="ECO:0000313" key="5">
    <source>
        <dbReference type="Proteomes" id="UP000780690"/>
    </source>
</evidence>
<dbReference type="SMART" id="SM00342">
    <property type="entry name" value="HTH_ARAC"/>
    <property type="match status" value="1"/>
</dbReference>
<dbReference type="PANTHER" id="PTHR43436:SF2">
    <property type="entry name" value="ARAC_XYLS FAMILY TRANSCRIPTIONAL REGULATOR"/>
    <property type="match status" value="1"/>
</dbReference>
<dbReference type="EMBL" id="VWXD01000006">
    <property type="protein sequence ID" value="NIF01912.1"/>
    <property type="molecule type" value="Genomic_DNA"/>
</dbReference>
<dbReference type="PROSITE" id="PS01124">
    <property type="entry name" value="HTH_ARAC_FAMILY_2"/>
    <property type="match status" value="1"/>
</dbReference>
<evidence type="ECO:0000256" key="2">
    <source>
        <dbReference type="ARBA" id="ARBA00023163"/>
    </source>
</evidence>
<evidence type="ECO:0000313" key="4">
    <source>
        <dbReference type="EMBL" id="NIF01912.1"/>
    </source>
</evidence>
<dbReference type="Gene3D" id="1.10.10.60">
    <property type="entry name" value="Homeodomain-like"/>
    <property type="match status" value="2"/>
</dbReference>
<organism evidence="4 5">
    <name type="scientific">Candidatus Pantoea formicae</name>
    <dbReference type="NCBI Taxonomy" id="2608355"/>
    <lineage>
        <taxon>Bacteria</taxon>
        <taxon>Pseudomonadati</taxon>
        <taxon>Pseudomonadota</taxon>
        <taxon>Gammaproteobacteria</taxon>
        <taxon>Enterobacterales</taxon>
        <taxon>Erwiniaceae</taxon>
        <taxon>Pantoea</taxon>
    </lineage>
</organism>
<sequence length="302" mass="33827">MPNDALCRQLAQRVVTLVNDQHQPLCAVENVKLIYACETMPRTPMMYQPGIVILFQGRKTGYLGSTVFHYDATKYLMLTVPLPVECETVATVQEPLAGMCLSVDTASLQDLLMDIGDDEQFQPQVQTSGIHSAFMSEEMLCAAERLLDVMNKPRDARVLGPQLVREMIYYVLTGPIGGALLSLVNRQTQFSQIARALRRIENHFAESLSVEVLAAEVNMSVSAFHHNFKAVTQTSPLQYLKRYRLHQARLMMLQDGMKASAAAVRVGYESPSQFSREFKRYFGVTPGEEASRVRQTLPFDAA</sequence>
<dbReference type="InterPro" id="IPR009594">
    <property type="entry name" value="Tscrpt_reg_HTH_AraC_N"/>
</dbReference>
<dbReference type="InterPro" id="IPR018060">
    <property type="entry name" value="HTH_AraC"/>
</dbReference>
<dbReference type="Pfam" id="PF06719">
    <property type="entry name" value="AraC_N"/>
    <property type="match status" value="1"/>
</dbReference>